<protein>
    <submittedName>
        <fullName evidence="4">Predicted protein</fullName>
    </submittedName>
</protein>
<feature type="region of interest" description="Disordered" evidence="2">
    <location>
        <begin position="1"/>
        <end position="33"/>
    </location>
</feature>
<dbReference type="AlphaFoldDB" id="B0W0Y2"/>
<dbReference type="KEGG" id="cqu:CpipJ_CPIJ000603"/>
<organism>
    <name type="scientific">Culex quinquefasciatus</name>
    <name type="common">Southern house mosquito</name>
    <name type="synonym">Culex pungens</name>
    <dbReference type="NCBI Taxonomy" id="7176"/>
    <lineage>
        <taxon>Eukaryota</taxon>
        <taxon>Metazoa</taxon>
        <taxon>Ecdysozoa</taxon>
        <taxon>Arthropoda</taxon>
        <taxon>Hexapoda</taxon>
        <taxon>Insecta</taxon>
        <taxon>Pterygota</taxon>
        <taxon>Neoptera</taxon>
        <taxon>Endopterygota</taxon>
        <taxon>Diptera</taxon>
        <taxon>Nematocera</taxon>
        <taxon>Culicoidea</taxon>
        <taxon>Culicidae</taxon>
        <taxon>Culicinae</taxon>
        <taxon>Culicini</taxon>
        <taxon>Culex</taxon>
        <taxon>Culex</taxon>
    </lineage>
</organism>
<evidence type="ECO:0000256" key="2">
    <source>
        <dbReference type="SAM" id="MobiDB-lite"/>
    </source>
</evidence>
<keyword evidence="6" id="KW-1185">Reference proteome</keyword>
<keyword evidence="1" id="KW-0863">Zinc-finger</keyword>
<dbReference type="InParanoid" id="B0W0Y2"/>
<sequence>MPPAASREGRGRPGTTTPRGIPLVPDPPLADPPASALRCRYCGKTLATMSSFTKHVKTQHLQPPSLEVCSICAATFPDKKKLRDHVTQDHPTVNKCRYRGFVYRYCGNLARHEASCSMRDLEMDDQQA</sequence>
<dbReference type="InterPro" id="IPR013087">
    <property type="entry name" value="Znf_C2H2_type"/>
</dbReference>
<keyword evidence="1" id="KW-0479">Metal-binding</keyword>
<evidence type="ECO:0000313" key="6">
    <source>
        <dbReference type="Proteomes" id="UP000002320"/>
    </source>
</evidence>
<gene>
    <name evidence="5" type="primary">6031614</name>
    <name evidence="4" type="ORF">CpipJ_CPIJ000603</name>
</gene>
<dbReference type="Gene3D" id="3.30.160.60">
    <property type="entry name" value="Classic Zinc Finger"/>
    <property type="match status" value="1"/>
</dbReference>
<dbReference type="VEuPathDB" id="VectorBase:CPIJ000603"/>
<dbReference type="EMBL" id="DS231819">
    <property type="protein sequence ID" value="EDS42799.1"/>
    <property type="molecule type" value="Genomic_DNA"/>
</dbReference>
<dbReference type="PROSITE" id="PS50157">
    <property type="entry name" value="ZINC_FINGER_C2H2_2"/>
    <property type="match status" value="1"/>
</dbReference>
<reference evidence="4" key="1">
    <citation type="submission" date="2007-03" db="EMBL/GenBank/DDBJ databases">
        <title>Annotation of Culex pipiens quinquefasciatus.</title>
        <authorList>
            <consortium name="The Broad Institute Genome Sequencing Platform"/>
            <person name="Atkinson P.W."/>
            <person name="Hemingway J."/>
            <person name="Christensen B.M."/>
            <person name="Higgs S."/>
            <person name="Kodira C."/>
            <person name="Hannick L."/>
            <person name="Megy K."/>
            <person name="O'Leary S."/>
            <person name="Pearson M."/>
            <person name="Haas B.J."/>
            <person name="Mauceli E."/>
            <person name="Wortman J.R."/>
            <person name="Lee N.H."/>
            <person name="Guigo R."/>
            <person name="Stanke M."/>
            <person name="Alvarado L."/>
            <person name="Amedeo P."/>
            <person name="Antoine C.H."/>
            <person name="Arensburger P."/>
            <person name="Bidwell S.L."/>
            <person name="Crawford M."/>
            <person name="Camaro F."/>
            <person name="Devon K."/>
            <person name="Engels R."/>
            <person name="Hammond M."/>
            <person name="Howarth C."/>
            <person name="Koehrsen M."/>
            <person name="Lawson D."/>
            <person name="Montgomery P."/>
            <person name="Nene V."/>
            <person name="Nusbaum C."/>
            <person name="Puiu D."/>
            <person name="Romero-Severson J."/>
            <person name="Severson D.W."/>
            <person name="Shumway M."/>
            <person name="Sisk P."/>
            <person name="Stolte C."/>
            <person name="Zeng Q."/>
            <person name="Eisenstadt E."/>
            <person name="Fraser-Liggett C."/>
            <person name="Strausberg R."/>
            <person name="Galagan J."/>
            <person name="Birren B."/>
            <person name="Collins F.H."/>
        </authorList>
    </citation>
    <scope>NUCLEOTIDE SEQUENCE [LARGE SCALE GENOMIC DNA]</scope>
    <source>
        <strain evidence="4">JHB</strain>
    </source>
</reference>
<evidence type="ECO:0000313" key="4">
    <source>
        <dbReference type="EMBL" id="EDS42799.1"/>
    </source>
</evidence>
<evidence type="ECO:0000256" key="1">
    <source>
        <dbReference type="PROSITE-ProRule" id="PRU00042"/>
    </source>
</evidence>
<dbReference type="EnsemblMetazoa" id="CPIJ000603-RA">
    <property type="protein sequence ID" value="CPIJ000603-PA"/>
    <property type="gene ID" value="CPIJ000603"/>
</dbReference>
<keyword evidence="1" id="KW-0862">Zinc</keyword>
<name>B0W0Y2_CULQU</name>
<dbReference type="SUPFAM" id="SSF57667">
    <property type="entry name" value="beta-beta-alpha zinc fingers"/>
    <property type="match status" value="1"/>
</dbReference>
<feature type="domain" description="C2H2-type" evidence="3">
    <location>
        <begin position="37"/>
        <end position="64"/>
    </location>
</feature>
<accession>B0W0Y2</accession>
<dbReference type="InterPro" id="IPR036236">
    <property type="entry name" value="Znf_C2H2_sf"/>
</dbReference>
<dbReference type="Proteomes" id="UP000002320">
    <property type="component" value="Unassembled WGS sequence"/>
</dbReference>
<proteinExistence type="predicted"/>
<dbReference type="SMART" id="SM00355">
    <property type="entry name" value="ZnF_C2H2"/>
    <property type="match status" value="2"/>
</dbReference>
<dbReference type="Pfam" id="PF05605">
    <property type="entry name" value="zf-Di19"/>
    <property type="match status" value="1"/>
</dbReference>
<dbReference type="HOGENOM" id="CLU_155432_0_0_1"/>
<evidence type="ECO:0000313" key="5">
    <source>
        <dbReference type="EnsemblMetazoa" id="CPIJ000603-PA"/>
    </source>
</evidence>
<dbReference type="GO" id="GO:0008270">
    <property type="term" value="F:zinc ion binding"/>
    <property type="evidence" value="ECO:0007669"/>
    <property type="project" value="UniProtKB-KW"/>
</dbReference>
<feature type="compositionally biased region" description="Low complexity" evidence="2">
    <location>
        <begin position="13"/>
        <end position="23"/>
    </location>
</feature>
<evidence type="ECO:0000259" key="3">
    <source>
        <dbReference type="PROSITE" id="PS50157"/>
    </source>
</evidence>
<dbReference type="PROSITE" id="PS00028">
    <property type="entry name" value="ZINC_FINGER_C2H2_1"/>
    <property type="match status" value="2"/>
</dbReference>
<reference evidence="5" key="2">
    <citation type="submission" date="2021-02" db="UniProtKB">
        <authorList>
            <consortium name="EnsemblMetazoa"/>
        </authorList>
    </citation>
    <scope>IDENTIFICATION</scope>
    <source>
        <strain evidence="5">JHB</strain>
    </source>
</reference>
<dbReference type="InterPro" id="IPR008598">
    <property type="entry name" value="Di19_Zn-bd"/>
</dbReference>